<dbReference type="InterPro" id="IPR036390">
    <property type="entry name" value="WH_DNA-bd_sf"/>
</dbReference>
<protein>
    <recommendedName>
        <fullName evidence="4">HTH marR-type domain-containing protein</fullName>
    </recommendedName>
</protein>
<keyword evidence="2" id="KW-0238">DNA-binding</keyword>
<proteinExistence type="predicted"/>
<feature type="domain" description="HTH marR-type" evidence="4">
    <location>
        <begin position="1"/>
        <end position="134"/>
    </location>
</feature>
<dbReference type="GO" id="GO:0003677">
    <property type="term" value="F:DNA binding"/>
    <property type="evidence" value="ECO:0007669"/>
    <property type="project" value="UniProtKB-KW"/>
</dbReference>
<reference evidence="5 6" key="1">
    <citation type="submission" date="2017-09" db="EMBL/GenBank/DDBJ databases">
        <title>Bacterial strain isolated from the female urinary microbiota.</title>
        <authorList>
            <person name="Thomas-White K."/>
            <person name="Kumar N."/>
            <person name="Forster S."/>
            <person name="Putonti C."/>
            <person name="Lawley T."/>
            <person name="Wolfe A.J."/>
        </authorList>
    </citation>
    <scope>NUCLEOTIDE SEQUENCE [LARGE SCALE GENOMIC DNA]</scope>
    <source>
        <strain evidence="5 6">UMB0852</strain>
    </source>
</reference>
<dbReference type="Gene3D" id="1.10.10.10">
    <property type="entry name" value="Winged helix-like DNA-binding domain superfamily/Winged helix DNA-binding domain"/>
    <property type="match status" value="1"/>
</dbReference>
<dbReference type="GO" id="GO:0003700">
    <property type="term" value="F:DNA-binding transcription factor activity"/>
    <property type="evidence" value="ECO:0007669"/>
    <property type="project" value="InterPro"/>
</dbReference>
<dbReference type="PROSITE" id="PS50995">
    <property type="entry name" value="HTH_MARR_2"/>
    <property type="match status" value="1"/>
</dbReference>
<name>A0A2N6SQ02_9LACT</name>
<comment type="caution">
    <text evidence="5">The sequence shown here is derived from an EMBL/GenBank/DDBJ whole genome shotgun (WGS) entry which is preliminary data.</text>
</comment>
<accession>A0A2N6SQ02</accession>
<evidence type="ECO:0000256" key="3">
    <source>
        <dbReference type="ARBA" id="ARBA00023163"/>
    </source>
</evidence>
<organism evidence="5 6">
    <name type="scientific">Dolosicoccus paucivorans</name>
    <dbReference type="NCBI Taxonomy" id="84521"/>
    <lineage>
        <taxon>Bacteria</taxon>
        <taxon>Bacillati</taxon>
        <taxon>Bacillota</taxon>
        <taxon>Bacilli</taxon>
        <taxon>Lactobacillales</taxon>
        <taxon>Aerococcaceae</taxon>
        <taxon>Dolosicoccus</taxon>
    </lineage>
</organism>
<dbReference type="Proteomes" id="UP000235682">
    <property type="component" value="Unassembled WGS sequence"/>
</dbReference>
<dbReference type="STRING" id="84521.SAMN04487994_102319"/>
<dbReference type="PANTHER" id="PTHR42756:SF1">
    <property type="entry name" value="TRANSCRIPTIONAL REPRESSOR OF EMRAB OPERON"/>
    <property type="match status" value="1"/>
</dbReference>
<dbReference type="AlphaFoldDB" id="A0A2N6SQ02"/>
<evidence type="ECO:0000313" key="5">
    <source>
        <dbReference type="EMBL" id="PMC59140.1"/>
    </source>
</evidence>
<evidence type="ECO:0000259" key="4">
    <source>
        <dbReference type="PROSITE" id="PS50995"/>
    </source>
</evidence>
<dbReference type="EMBL" id="PNHE01000001">
    <property type="protein sequence ID" value="PMC59140.1"/>
    <property type="molecule type" value="Genomic_DNA"/>
</dbReference>
<dbReference type="RefSeq" id="WP_102233253.1">
    <property type="nucleotide sequence ID" value="NZ_PNHE01000001.1"/>
</dbReference>
<evidence type="ECO:0000256" key="2">
    <source>
        <dbReference type="ARBA" id="ARBA00023125"/>
    </source>
</evidence>
<evidence type="ECO:0000256" key="1">
    <source>
        <dbReference type="ARBA" id="ARBA00023015"/>
    </source>
</evidence>
<dbReference type="SMART" id="SM00347">
    <property type="entry name" value="HTH_MARR"/>
    <property type="match status" value="1"/>
</dbReference>
<dbReference type="InterPro" id="IPR036388">
    <property type="entry name" value="WH-like_DNA-bd_sf"/>
</dbReference>
<keyword evidence="3" id="KW-0804">Transcription</keyword>
<evidence type="ECO:0000313" key="6">
    <source>
        <dbReference type="Proteomes" id="UP000235682"/>
    </source>
</evidence>
<dbReference type="InterPro" id="IPR000835">
    <property type="entry name" value="HTH_MarR-typ"/>
</dbReference>
<gene>
    <name evidence="5" type="ORF">CJ205_00080</name>
</gene>
<dbReference type="SUPFAM" id="SSF46785">
    <property type="entry name" value="Winged helix' DNA-binding domain"/>
    <property type="match status" value="1"/>
</dbReference>
<dbReference type="PANTHER" id="PTHR42756">
    <property type="entry name" value="TRANSCRIPTIONAL REGULATOR, MARR"/>
    <property type="match status" value="1"/>
</dbReference>
<keyword evidence="6" id="KW-1185">Reference proteome</keyword>
<sequence>MDMKYMSKYLAASYRLSRYKIQQTLPEGDIKFTHADILMYLNEHPGSIQKDIAIGMAMDPTLLGRDLTYLENQGYVKRKCCDDQRARAVFLTKEGKVRADQIEVELCQWWHDFFKVHDEIEGSILSRELGKMYCTLRDDVFGVSEDSKAK</sequence>
<keyword evidence="1" id="KW-0805">Transcription regulation</keyword>